<name>A0A5C5G4S6_9BASI</name>
<accession>A0A5C5G4S6</accession>
<protein>
    <submittedName>
        <fullName evidence="2">Proteophosphoglycan ppg4</fullName>
    </submittedName>
</protein>
<comment type="caution">
    <text evidence="2">The sequence shown here is derived from an EMBL/GenBank/DDBJ whole genome shotgun (WGS) entry which is preliminary data.</text>
</comment>
<dbReference type="AlphaFoldDB" id="A0A5C5G4S6"/>
<dbReference type="OrthoDB" id="2537782at2759"/>
<reference evidence="2 3" key="1">
    <citation type="submission" date="2019-03" db="EMBL/GenBank/DDBJ databases">
        <title>Rhodosporidium diobovatum UCD-FST 08-225 genome sequencing, assembly, and annotation.</title>
        <authorList>
            <person name="Fakankun I.U."/>
            <person name="Fristensky B."/>
            <person name="Levin D.B."/>
        </authorList>
    </citation>
    <scope>NUCLEOTIDE SEQUENCE [LARGE SCALE GENOMIC DNA]</scope>
    <source>
        <strain evidence="2 3">UCD-FST 08-225</strain>
    </source>
</reference>
<evidence type="ECO:0000313" key="2">
    <source>
        <dbReference type="EMBL" id="TNY22921.1"/>
    </source>
</evidence>
<evidence type="ECO:0000256" key="1">
    <source>
        <dbReference type="SAM" id="MobiDB-lite"/>
    </source>
</evidence>
<sequence>MAASRLALHNPVVRPPAGPRTREHIPVSLLPLVSSRNAHVARLYDLVRHLVSLPPSPATHTRTVRAWRALAQCREVHLSVLWHLGAAIIERTREGGSWQRGGSGRAHDGDDGDNDDEARWRAGQRAEWLKFNQEGAHDRVLKFNEYCLALVAAGRAEFALDELESYLDNQPYHDSIALNTLYGLLALHLALPASSRPSAAASSSSSDSSSSDEEGGGFRRCGHSNGRASKRQKLAADGAPVQPGDEFGDLLRSIAVTSSGSLDKATERLLRAAHLEEQADKEAGREPGSGEAARWLALIHRHTEKAARAESPL</sequence>
<dbReference type="Proteomes" id="UP000311382">
    <property type="component" value="Unassembled WGS sequence"/>
</dbReference>
<feature type="region of interest" description="Disordered" evidence="1">
    <location>
        <begin position="196"/>
        <end position="242"/>
    </location>
</feature>
<evidence type="ECO:0000313" key="3">
    <source>
        <dbReference type="Proteomes" id="UP000311382"/>
    </source>
</evidence>
<feature type="region of interest" description="Disordered" evidence="1">
    <location>
        <begin position="276"/>
        <end position="295"/>
    </location>
</feature>
<gene>
    <name evidence="2" type="ORF">DMC30DRAFT_94437</name>
</gene>
<proteinExistence type="predicted"/>
<feature type="compositionally biased region" description="Basic and acidic residues" evidence="1">
    <location>
        <begin position="276"/>
        <end position="285"/>
    </location>
</feature>
<feature type="region of interest" description="Disordered" evidence="1">
    <location>
        <begin position="95"/>
        <end position="117"/>
    </location>
</feature>
<organism evidence="2 3">
    <name type="scientific">Rhodotorula diobovata</name>
    <dbReference type="NCBI Taxonomy" id="5288"/>
    <lineage>
        <taxon>Eukaryota</taxon>
        <taxon>Fungi</taxon>
        <taxon>Dikarya</taxon>
        <taxon>Basidiomycota</taxon>
        <taxon>Pucciniomycotina</taxon>
        <taxon>Microbotryomycetes</taxon>
        <taxon>Sporidiobolales</taxon>
        <taxon>Sporidiobolaceae</taxon>
        <taxon>Rhodotorula</taxon>
    </lineage>
</organism>
<feature type="compositionally biased region" description="Low complexity" evidence="1">
    <location>
        <begin position="196"/>
        <end position="209"/>
    </location>
</feature>
<dbReference type="STRING" id="5288.A0A5C5G4S6"/>
<dbReference type="EMBL" id="SOZI01000018">
    <property type="protein sequence ID" value="TNY22921.1"/>
    <property type="molecule type" value="Genomic_DNA"/>
</dbReference>
<keyword evidence="3" id="KW-1185">Reference proteome</keyword>
<feature type="region of interest" description="Disordered" evidence="1">
    <location>
        <begin position="1"/>
        <end position="20"/>
    </location>
</feature>